<reference evidence="1" key="1">
    <citation type="submission" date="2021-02" db="EMBL/GenBank/DDBJ databases">
        <authorList>
            <person name="Dougan E. K."/>
            <person name="Rhodes N."/>
            <person name="Thang M."/>
            <person name="Chan C."/>
        </authorList>
    </citation>
    <scope>NUCLEOTIDE SEQUENCE</scope>
</reference>
<dbReference type="AlphaFoldDB" id="A0A812GW60"/>
<organism evidence="1 2">
    <name type="scientific">Symbiodinium natans</name>
    <dbReference type="NCBI Taxonomy" id="878477"/>
    <lineage>
        <taxon>Eukaryota</taxon>
        <taxon>Sar</taxon>
        <taxon>Alveolata</taxon>
        <taxon>Dinophyceae</taxon>
        <taxon>Suessiales</taxon>
        <taxon>Symbiodiniaceae</taxon>
        <taxon>Symbiodinium</taxon>
    </lineage>
</organism>
<gene>
    <name evidence="1" type="ORF">SNAT2548_LOCUS983</name>
</gene>
<dbReference type="EMBL" id="CAJNDS010000049">
    <property type="protein sequence ID" value="CAE6934675.1"/>
    <property type="molecule type" value="Genomic_DNA"/>
</dbReference>
<keyword evidence="2" id="KW-1185">Reference proteome</keyword>
<protein>
    <submittedName>
        <fullName evidence="1">Uncharacterized protein</fullName>
    </submittedName>
</protein>
<evidence type="ECO:0000313" key="1">
    <source>
        <dbReference type="EMBL" id="CAE6934675.1"/>
    </source>
</evidence>
<comment type="caution">
    <text evidence="1">The sequence shown here is derived from an EMBL/GenBank/DDBJ whole genome shotgun (WGS) entry which is preliminary data.</text>
</comment>
<proteinExistence type="predicted"/>
<name>A0A812GW60_9DINO</name>
<accession>A0A812GW60</accession>
<dbReference type="OrthoDB" id="10512903at2759"/>
<sequence>MAGACPGARSLTLQNLTTAKEISSGAADFCTKDLLVVPKCLDGMAQKLSELNKGNLILMGVPAPQR</sequence>
<dbReference type="Proteomes" id="UP000604046">
    <property type="component" value="Unassembled WGS sequence"/>
</dbReference>
<evidence type="ECO:0000313" key="2">
    <source>
        <dbReference type="Proteomes" id="UP000604046"/>
    </source>
</evidence>